<comment type="similarity">
    <text evidence="6">Belongs to the methyltransferase superfamily. tRNA (adenine-N(6)-)-methyltransferase family.</text>
</comment>
<dbReference type="PROSITE" id="PS00092">
    <property type="entry name" value="N6_MTASE"/>
    <property type="match status" value="1"/>
</dbReference>
<evidence type="ECO:0000313" key="8">
    <source>
        <dbReference type="EMBL" id="EGC20472.1"/>
    </source>
</evidence>
<dbReference type="PANTHER" id="PTHR47739">
    <property type="entry name" value="TRNA1(VAL) (ADENINE(37)-N6)-METHYLTRANSFERASE"/>
    <property type="match status" value="1"/>
</dbReference>
<dbReference type="AlphaFoldDB" id="F0F5T5"/>
<dbReference type="GO" id="GO:0032259">
    <property type="term" value="P:methylation"/>
    <property type="evidence" value="ECO:0007669"/>
    <property type="project" value="UniProtKB-KW"/>
</dbReference>
<dbReference type="HAMAP" id="MF_01872">
    <property type="entry name" value="tRNA_methyltr_YfiC"/>
    <property type="match status" value="1"/>
</dbReference>
<comment type="function">
    <text evidence="6">Specifically methylates the adenine in position 37 of tRNA(1)(Val) (anticodon cmo5UAC).</text>
</comment>
<keyword evidence="4 6" id="KW-0949">S-adenosyl-L-methionine</keyword>
<evidence type="ECO:0000256" key="5">
    <source>
        <dbReference type="ARBA" id="ARBA00022694"/>
    </source>
</evidence>
<keyword evidence="3 6" id="KW-0808">Transferase</keyword>
<dbReference type="GO" id="GO:0016430">
    <property type="term" value="F:tRNA (adenine-N6)-methyltransferase activity"/>
    <property type="evidence" value="ECO:0007669"/>
    <property type="project" value="UniProtKB-UniRule"/>
</dbReference>
<proteinExistence type="inferred from homology"/>
<sequence>MPVFISDRLAKMGFTFKKFHITQHRTAMKVGTDGVLLGAWAEGGAHILDIGTGTGLIALMMAQRFPSAHIDAIEMDEGALADARLNIMRSPFKDRISVIGVTLQRYRAQADRPYDAIVCNPPYFINSLKNPLQQRAAARHTDTLSYGELARHAAGLLKEGGTLSVIIPAENKGILEPEALFNGLSMQKTVRIRTKGSKPVKRCLLEFTKGMPDHCTVSEETLSRPDGTRTEWYKQLTDTFYIR</sequence>
<dbReference type="HOGENOM" id="CLU_061983_0_0_10"/>
<gene>
    <name evidence="8" type="ORF">HMPREF9141_0951</name>
</gene>
<dbReference type="SUPFAM" id="SSF53335">
    <property type="entry name" value="S-adenosyl-L-methionine-dependent methyltransferases"/>
    <property type="match status" value="1"/>
</dbReference>
<dbReference type="PRINTS" id="PR00507">
    <property type="entry name" value="N12N6MTFRASE"/>
</dbReference>
<feature type="domain" description="Methyltransferase small" evidence="7">
    <location>
        <begin position="44"/>
        <end position="168"/>
    </location>
</feature>
<dbReference type="Gene3D" id="3.40.50.150">
    <property type="entry name" value="Vaccinia Virus protein VP39"/>
    <property type="match status" value="1"/>
</dbReference>
<keyword evidence="2 6" id="KW-0489">Methyltransferase</keyword>
<dbReference type="CDD" id="cd02440">
    <property type="entry name" value="AdoMet_MTases"/>
    <property type="match status" value="1"/>
</dbReference>
<dbReference type="Pfam" id="PF05175">
    <property type="entry name" value="MTS"/>
    <property type="match status" value="1"/>
</dbReference>
<evidence type="ECO:0000256" key="4">
    <source>
        <dbReference type="ARBA" id="ARBA00022691"/>
    </source>
</evidence>
<dbReference type="GO" id="GO:0005737">
    <property type="term" value="C:cytoplasm"/>
    <property type="evidence" value="ECO:0007669"/>
    <property type="project" value="UniProtKB-SubCell"/>
</dbReference>
<dbReference type="InterPro" id="IPR007848">
    <property type="entry name" value="Small_mtfrase_dom"/>
</dbReference>
<organism evidence="8 9">
    <name type="scientific">Prevotella multiformis DSM 16608</name>
    <dbReference type="NCBI Taxonomy" id="888743"/>
    <lineage>
        <taxon>Bacteria</taxon>
        <taxon>Pseudomonadati</taxon>
        <taxon>Bacteroidota</taxon>
        <taxon>Bacteroidia</taxon>
        <taxon>Bacteroidales</taxon>
        <taxon>Prevotellaceae</taxon>
        <taxon>Prevotella</taxon>
    </lineage>
</organism>
<name>F0F5T5_9BACT</name>
<reference evidence="8 9" key="1">
    <citation type="submission" date="2011-01" db="EMBL/GenBank/DDBJ databases">
        <authorList>
            <person name="Muzny D."/>
            <person name="Qin X."/>
            <person name="Deng J."/>
            <person name="Jiang H."/>
            <person name="Liu Y."/>
            <person name="Qu J."/>
            <person name="Song X.-Z."/>
            <person name="Zhang L."/>
            <person name="Thornton R."/>
            <person name="Coyle M."/>
            <person name="Francisco L."/>
            <person name="Jackson L."/>
            <person name="Javaid M."/>
            <person name="Korchina V."/>
            <person name="Kovar C."/>
            <person name="Mata R."/>
            <person name="Mathew T."/>
            <person name="Ngo R."/>
            <person name="Nguyen L."/>
            <person name="Nguyen N."/>
            <person name="Okwuonu G."/>
            <person name="Ongeri F."/>
            <person name="Pham C."/>
            <person name="Simmons D."/>
            <person name="Wilczek-Boney K."/>
            <person name="Hale W."/>
            <person name="Jakkamsetti A."/>
            <person name="Pham P."/>
            <person name="Ruth R."/>
            <person name="San Lucas F."/>
            <person name="Warren J."/>
            <person name="Zhang J."/>
            <person name="Zhao Z."/>
            <person name="Zhou C."/>
            <person name="Zhu D."/>
            <person name="Lee S."/>
            <person name="Bess C."/>
            <person name="Blankenburg K."/>
            <person name="Forbes L."/>
            <person name="Fu Q."/>
            <person name="Gubbala S."/>
            <person name="Hirani K."/>
            <person name="Jayaseelan J.C."/>
            <person name="Lara F."/>
            <person name="Munidasa M."/>
            <person name="Palculict T."/>
            <person name="Patil S."/>
            <person name="Pu L.-L."/>
            <person name="Saada N."/>
            <person name="Tang L."/>
            <person name="Weissenberger G."/>
            <person name="Zhu Y."/>
            <person name="Hemphill L."/>
            <person name="Shang Y."/>
            <person name="Youmans B."/>
            <person name="Ayvaz T."/>
            <person name="Ross M."/>
            <person name="Santibanez J."/>
            <person name="Aqrawi P."/>
            <person name="Gross S."/>
            <person name="Joshi V."/>
            <person name="Fowler G."/>
            <person name="Nazareth L."/>
            <person name="Reid J."/>
            <person name="Worley K."/>
            <person name="Petrosino J."/>
            <person name="Highlander S."/>
            <person name="Gibbs R."/>
        </authorList>
    </citation>
    <scope>NUCLEOTIDE SEQUENCE [LARGE SCALE GENOMIC DNA]</scope>
    <source>
        <strain evidence="8 9">DSM 16608</strain>
    </source>
</reference>
<evidence type="ECO:0000256" key="6">
    <source>
        <dbReference type="HAMAP-Rule" id="MF_01872"/>
    </source>
</evidence>
<dbReference type="eggNOG" id="COG4123">
    <property type="taxonomic scope" value="Bacteria"/>
</dbReference>
<comment type="subcellular location">
    <subcellularLocation>
        <location evidence="6">Cytoplasm</location>
    </subcellularLocation>
</comment>
<evidence type="ECO:0000259" key="7">
    <source>
        <dbReference type="Pfam" id="PF05175"/>
    </source>
</evidence>
<dbReference type="InterPro" id="IPR029063">
    <property type="entry name" value="SAM-dependent_MTases_sf"/>
</dbReference>
<dbReference type="EC" id="2.1.1.223" evidence="6"/>
<evidence type="ECO:0000313" key="9">
    <source>
        <dbReference type="Proteomes" id="UP000005697"/>
    </source>
</evidence>
<evidence type="ECO:0000256" key="3">
    <source>
        <dbReference type="ARBA" id="ARBA00022679"/>
    </source>
</evidence>
<dbReference type="Proteomes" id="UP000005697">
    <property type="component" value="Unassembled WGS sequence"/>
</dbReference>
<keyword evidence="1 6" id="KW-0963">Cytoplasm</keyword>
<dbReference type="InterPro" id="IPR050210">
    <property type="entry name" value="tRNA_Adenine-N(6)_MTase"/>
</dbReference>
<evidence type="ECO:0000256" key="1">
    <source>
        <dbReference type="ARBA" id="ARBA00022490"/>
    </source>
</evidence>
<protein>
    <recommendedName>
        <fullName evidence="6">tRNA1(Val) (adenine(37)-N6)-methyltransferase</fullName>
        <ecNumber evidence="6">2.1.1.223</ecNumber>
    </recommendedName>
    <alternativeName>
        <fullName evidence="6">tRNA m6A37 methyltransferase</fullName>
    </alternativeName>
</protein>
<evidence type="ECO:0000256" key="2">
    <source>
        <dbReference type="ARBA" id="ARBA00022603"/>
    </source>
</evidence>
<dbReference type="GO" id="GO:0003676">
    <property type="term" value="F:nucleic acid binding"/>
    <property type="evidence" value="ECO:0007669"/>
    <property type="project" value="InterPro"/>
</dbReference>
<dbReference type="InterPro" id="IPR002052">
    <property type="entry name" value="DNA_methylase_N6_adenine_CS"/>
</dbReference>
<dbReference type="PANTHER" id="PTHR47739:SF1">
    <property type="entry name" value="TRNA1(VAL) (ADENINE(37)-N6)-METHYLTRANSFERASE"/>
    <property type="match status" value="1"/>
</dbReference>
<comment type="catalytic activity">
    <reaction evidence="6">
        <text>adenosine(37) in tRNA1(Val) + S-adenosyl-L-methionine = N(6)-methyladenosine(37) in tRNA1(Val) + S-adenosyl-L-homocysteine + H(+)</text>
        <dbReference type="Rhea" id="RHEA:43160"/>
        <dbReference type="Rhea" id="RHEA-COMP:10369"/>
        <dbReference type="Rhea" id="RHEA-COMP:10370"/>
        <dbReference type="ChEBI" id="CHEBI:15378"/>
        <dbReference type="ChEBI" id="CHEBI:57856"/>
        <dbReference type="ChEBI" id="CHEBI:59789"/>
        <dbReference type="ChEBI" id="CHEBI:74411"/>
        <dbReference type="ChEBI" id="CHEBI:74449"/>
        <dbReference type="EC" id="2.1.1.223"/>
    </reaction>
</comment>
<accession>F0F5T5</accession>
<keyword evidence="9" id="KW-1185">Reference proteome</keyword>
<dbReference type="InterPro" id="IPR022882">
    <property type="entry name" value="tRNA_adenine-N6_MeTrfase"/>
</dbReference>
<keyword evidence="5 6" id="KW-0819">tRNA processing</keyword>
<comment type="caution">
    <text evidence="8">The sequence shown here is derived from an EMBL/GenBank/DDBJ whole genome shotgun (WGS) entry which is preliminary data.</text>
</comment>
<dbReference type="EMBL" id="AEWX01000014">
    <property type="protein sequence ID" value="EGC20472.1"/>
    <property type="molecule type" value="Genomic_DNA"/>
</dbReference>
<dbReference type="STRING" id="888743.HMPREF9141_0951"/>
<dbReference type="GO" id="GO:0008033">
    <property type="term" value="P:tRNA processing"/>
    <property type="evidence" value="ECO:0007669"/>
    <property type="project" value="UniProtKB-UniRule"/>
</dbReference>